<evidence type="ECO:0000256" key="3">
    <source>
        <dbReference type="SAM" id="MobiDB-lite"/>
    </source>
</evidence>
<dbReference type="InterPro" id="IPR039431">
    <property type="entry name" value="Vta1/CALS_N"/>
</dbReference>
<comment type="caution">
    <text evidence="5">The sequence shown here is derived from an EMBL/GenBank/DDBJ whole genome shotgun (WGS) entry which is preliminary data.</text>
</comment>
<evidence type="ECO:0000313" key="5">
    <source>
        <dbReference type="EMBL" id="TNV77807.1"/>
    </source>
</evidence>
<name>A0A8J8T0L8_HALGN</name>
<feature type="domain" description="Vta1/callose synthase N-terminal" evidence="4">
    <location>
        <begin position="19"/>
        <end position="178"/>
    </location>
</feature>
<dbReference type="InterPro" id="IPR023175">
    <property type="entry name" value="Vta1/CALS_N_sf"/>
</dbReference>
<protein>
    <recommendedName>
        <fullName evidence="4">Vta1/callose synthase N-terminal domain-containing protein</fullName>
    </recommendedName>
</protein>
<organism evidence="5 6">
    <name type="scientific">Halteria grandinella</name>
    <dbReference type="NCBI Taxonomy" id="5974"/>
    <lineage>
        <taxon>Eukaryota</taxon>
        <taxon>Sar</taxon>
        <taxon>Alveolata</taxon>
        <taxon>Ciliophora</taxon>
        <taxon>Intramacronucleata</taxon>
        <taxon>Spirotrichea</taxon>
        <taxon>Stichotrichia</taxon>
        <taxon>Sporadotrichida</taxon>
        <taxon>Halteriidae</taxon>
        <taxon>Halteria</taxon>
    </lineage>
</organism>
<keyword evidence="2" id="KW-0472">Membrane</keyword>
<dbReference type="AlphaFoldDB" id="A0A8J8T0L8"/>
<dbReference type="Proteomes" id="UP000785679">
    <property type="component" value="Unassembled WGS sequence"/>
</dbReference>
<gene>
    <name evidence="5" type="ORF">FGO68_gene3285</name>
</gene>
<feature type="region of interest" description="Disordered" evidence="3">
    <location>
        <begin position="254"/>
        <end position="292"/>
    </location>
</feature>
<reference evidence="5" key="1">
    <citation type="submission" date="2019-06" db="EMBL/GenBank/DDBJ databases">
        <authorList>
            <person name="Zheng W."/>
        </authorList>
    </citation>
    <scope>NUCLEOTIDE SEQUENCE</scope>
    <source>
        <strain evidence="5">QDHG01</strain>
    </source>
</reference>
<accession>A0A8J8T0L8</accession>
<evidence type="ECO:0000259" key="4">
    <source>
        <dbReference type="Pfam" id="PF04652"/>
    </source>
</evidence>
<evidence type="ECO:0000256" key="1">
    <source>
        <dbReference type="ARBA" id="ARBA00004308"/>
    </source>
</evidence>
<proteinExistence type="predicted"/>
<evidence type="ECO:0000313" key="6">
    <source>
        <dbReference type="Proteomes" id="UP000785679"/>
    </source>
</evidence>
<comment type="subcellular location">
    <subcellularLocation>
        <location evidence="1">Endomembrane system</location>
    </subcellularLocation>
</comment>
<dbReference type="Pfam" id="PF04652">
    <property type="entry name" value="Vta1"/>
    <property type="match status" value="1"/>
</dbReference>
<dbReference type="EMBL" id="RRYP01011312">
    <property type="protein sequence ID" value="TNV77807.1"/>
    <property type="molecule type" value="Genomic_DNA"/>
</dbReference>
<keyword evidence="6" id="KW-1185">Reference proteome</keyword>
<dbReference type="OrthoDB" id="10675649at2759"/>
<dbReference type="GO" id="GO:0012505">
    <property type="term" value="C:endomembrane system"/>
    <property type="evidence" value="ECO:0007669"/>
    <property type="project" value="UniProtKB-SubCell"/>
</dbReference>
<sequence>MKSSQSQPPQQKSIIRAQKPFFRYAMELKQAAPLISFLCQKYGVLKAQQNIQRAEKELISRSFSKNLEKMQVQLQIDMTKQFVEQQAKVLEKTQLHIDDHRTHIENFVQAMIMDLDEKERDLIAQKDGDLKDIAMNYYRCAHFIELFQVAADDQKAGLTPEGLTAEWQEKREYCLFKAGFGRLGGKYVEGERGEGYRKSGGIVMVEGNIQDAKEMQQVLIKLRREFGLKVEEQKIIEPSQKAQLSLSSVQPSVYEYKPKPQQPPQQPSIETSLKYPSIQTPSGPSQSELNHPQLSQHPLSALQTPQPMIQKSLSQSQANGATYHYQGPPLQQPQQIQYRPTVNAQQRYADIQASKKLLQNTISELDYSNVNNAVAFLKQALQTLSKHETQ</sequence>
<dbReference type="Gene3D" id="1.25.40.270">
    <property type="entry name" value="Vacuolar protein sorting-associated protein vta1"/>
    <property type="match status" value="1"/>
</dbReference>
<evidence type="ECO:0000256" key="2">
    <source>
        <dbReference type="ARBA" id="ARBA00023136"/>
    </source>
</evidence>
<feature type="compositionally biased region" description="Polar residues" evidence="3">
    <location>
        <begin position="277"/>
        <end position="292"/>
    </location>
</feature>